<reference evidence="8" key="1">
    <citation type="journal article" date="2005" name="Environ. Microbiol.">
        <title>Genetic and functional properties of uncultivated thermophilic crenarchaeotes from a subsurface gold mine as revealed by analysis of genome fragments.</title>
        <authorList>
            <person name="Nunoura T."/>
            <person name="Hirayama H."/>
            <person name="Takami H."/>
            <person name="Oida H."/>
            <person name="Nishi S."/>
            <person name="Shimamura S."/>
            <person name="Suzuki Y."/>
            <person name="Inagaki F."/>
            <person name="Takai K."/>
            <person name="Nealson K.H."/>
            <person name="Horikoshi K."/>
        </authorList>
    </citation>
    <scope>NUCLEOTIDE SEQUENCE</scope>
</reference>
<dbReference type="FunFam" id="3.40.50.10860:FF:000010">
    <property type="entry name" value="Leucine dehydrogenase"/>
    <property type="match status" value="1"/>
</dbReference>
<dbReference type="GO" id="GO:0016639">
    <property type="term" value="F:oxidoreductase activity, acting on the CH-NH2 group of donors, NAD or NADP as acceptor"/>
    <property type="evidence" value="ECO:0007669"/>
    <property type="project" value="InterPro"/>
</dbReference>
<gene>
    <name evidence="8" type="ORF">HGMM_F28D03C07</name>
</gene>
<evidence type="ECO:0000256" key="3">
    <source>
        <dbReference type="ARBA" id="ARBA00023027"/>
    </source>
</evidence>
<dbReference type="GO" id="GO:0006520">
    <property type="term" value="P:amino acid metabolic process"/>
    <property type="evidence" value="ECO:0007669"/>
    <property type="project" value="InterPro"/>
</dbReference>
<name>H5SH64_9BACT</name>
<dbReference type="EMBL" id="AP011719">
    <property type="protein sequence ID" value="BAL55500.1"/>
    <property type="molecule type" value="Genomic_DNA"/>
</dbReference>
<comment type="similarity">
    <text evidence="1 6">Belongs to the Glu/Leu/Phe/Val dehydrogenases family.</text>
</comment>
<dbReference type="CDD" id="cd01075">
    <property type="entry name" value="NAD_bind_Leu_Phe_Val_DH"/>
    <property type="match status" value="1"/>
</dbReference>
<dbReference type="InterPro" id="IPR016211">
    <property type="entry name" value="Glu/Phe/Leu/Val/Trp_DH_bac/arc"/>
</dbReference>
<dbReference type="AlphaFoldDB" id="H5SH64"/>
<dbReference type="PANTHER" id="PTHR42722:SF1">
    <property type="entry name" value="VALINE DEHYDROGENASE"/>
    <property type="match status" value="1"/>
</dbReference>
<dbReference type="InterPro" id="IPR006095">
    <property type="entry name" value="Glu/Leu/Phe/Val/Trp_DH"/>
</dbReference>
<protein>
    <submittedName>
        <fullName evidence="8">Leucine dehydrogenase</fullName>
    </submittedName>
</protein>
<evidence type="ECO:0000256" key="4">
    <source>
        <dbReference type="PIRSR" id="PIRSR000188-1"/>
    </source>
</evidence>
<sequence>MTPLAKMEEFGHEEVIFCQNKDVGLRAIIAIHDTTLGPALGGTRMWPYKTEEEALLDALRLSRAMTYKAAAAGLNLGGGKAVIIGDPKKDKSEALFRAFGRFVESLKGRFITGEDVGIDVNDIEYMYMETRYVSGLSPAHGGGGDPAPVTAFGVLQGMQACVQEKLGRDSLKGLSVAVQGLGHVGFNLAARLLDEGAHVIGTDIDPEKVERARSELKIEIVNPEEIYDVDAHIFAPCALGAVLNDQTIPRMRFQIIAGAANNQLEEDRHGVELHRRGILYAPDYVINAGGLINVYVELEGYDRERALRMTRGIYYNLRRVFDISRRENIPTFQAADRLVEERIAMVRRLKSMYTGQAVHRFRWEMR</sequence>
<reference evidence="8" key="2">
    <citation type="journal article" date="2012" name="PLoS ONE">
        <title>A Deeply Branching Thermophilic Bacterium with an Ancient Acetyl-CoA Pathway Dominates a Subsurface Ecosystem.</title>
        <authorList>
            <person name="Takami H."/>
            <person name="Noguchi H."/>
            <person name="Takaki Y."/>
            <person name="Uchiyama I."/>
            <person name="Toyoda A."/>
            <person name="Nishi S."/>
            <person name="Chee G.-J."/>
            <person name="Arai W."/>
            <person name="Nunoura T."/>
            <person name="Itoh T."/>
            <person name="Hattori M."/>
            <person name="Takai K."/>
        </authorList>
    </citation>
    <scope>NUCLEOTIDE SEQUENCE</scope>
</reference>
<dbReference type="InterPro" id="IPR006096">
    <property type="entry name" value="Glu/Leu/Phe/Val/Trp_DH_C"/>
</dbReference>
<dbReference type="SMART" id="SM00839">
    <property type="entry name" value="ELFV_dehydrog"/>
    <property type="match status" value="1"/>
</dbReference>
<dbReference type="Pfam" id="PF00208">
    <property type="entry name" value="ELFV_dehydrog"/>
    <property type="match status" value="2"/>
</dbReference>
<dbReference type="InterPro" id="IPR033524">
    <property type="entry name" value="Glu/Leu/Phe/Val_DH_AS"/>
</dbReference>
<dbReference type="GO" id="GO:0000166">
    <property type="term" value="F:nucleotide binding"/>
    <property type="evidence" value="ECO:0007669"/>
    <property type="project" value="UniProtKB-KW"/>
</dbReference>
<dbReference type="Gene3D" id="3.40.50.10860">
    <property type="entry name" value="Leucine Dehydrogenase, chain A, domain 1"/>
    <property type="match status" value="1"/>
</dbReference>
<dbReference type="SUPFAM" id="SSF51735">
    <property type="entry name" value="NAD(P)-binding Rossmann-fold domains"/>
    <property type="match status" value="1"/>
</dbReference>
<evidence type="ECO:0000256" key="2">
    <source>
        <dbReference type="ARBA" id="ARBA00023002"/>
    </source>
</evidence>
<dbReference type="InterPro" id="IPR046346">
    <property type="entry name" value="Aminoacid_DH-like_N_sf"/>
</dbReference>
<feature type="binding site" evidence="5">
    <location>
        <begin position="180"/>
        <end position="185"/>
    </location>
    <ligand>
        <name>NAD(+)</name>
        <dbReference type="ChEBI" id="CHEBI:57540"/>
    </ligand>
</feature>
<feature type="active site" description="Proton donor/acceptor" evidence="4">
    <location>
        <position position="80"/>
    </location>
</feature>
<dbReference type="PRINTS" id="PR00082">
    <property type="entry name" value="GLFDHDRGNASE"/>
</dbReference>
<evidence type="ECO:0000313" key="8">
    <source>
        <dbReference type="EMBL" id="BAL55500.1"/>
    </source>
</evidence>
<dbReference type="PIRSF" id="PIRSF000188">
    <property type="entry name" value="Phe_leu_dh"/>
    <property type="match status" value="1"/>
</dbReference>
<dbReference type="PROSITE" id="PS00074">
    <property type="entry name" value="GLFV_DEHYDROGENASE"/>
    <property type="match status" value="1"/>
</dbReference>
<evidence type="ECO:0000259" key="7">
    <source>
        <dbReference type="SMART" id="SM00839"/>
    </source>
</evidence>
<dbReference type="Gene3D" id="3.40.50.720">
    <property type="entry name" value="NAD(P)-binding Rossmann-like Domain"/>
    <property type="match status" value="1"/>
</dbReference>
<dbReference type="InterPro" id="IPR006097">
    <property type="entry name" value="Glu/Leu/Phe/Val/Trp_DH_dimer"/>
</dbReference>
<dbReference type="PANTHER" id="PTHR42722">
    <property type="entry name" value="LEUCINE DEHYDROGENASE"/>
    <property type="match status" value="1"/>
</dbReference>
<evidence type="ECO:0000256" key="5">
    <source>
        <dbReference type="PIRSR" id="PIRSR000188-2"/>
    </source>
</evidence>
<evidence type="ECO:0000256" key="6">
    <source>
        <dbReference type="RuleBase" id="RU004417"/>
    </source>
</evidence>
<keyword evidence="2 6" id="KW-0560">Oxidoreductase</keyword>
<organism evidence="8">
    <name type="scientific">uncultured Acidobacteriota bacterium</name>
    <dbReference type="NCBI Taxonomy" id="171953"/>
    <lineage>
        <taxon>Bacteria</taxon>
        <taxon>Pseudomonadati</taxon>
        <taxon>Acidobacteriota</taxon>
        <taxon>environmental samples</taxon>
    </lineage>
</organism>
<evidence type="ECO:0000256" key="1">
    <source>
        <dbReference type="ARBA" id="ARBA00006382"/>
    </source>
</evidence>
<feature type="domain" description="Glutamate/phenylalanine/leucine/valine/L-tryptophan dehydrogenase C-terminal" evidence="7">
    <location>
        <begin position="144"/>
        <end position="349"/>
    </location>
</feature>
<dbReference type="SUPFAM" id="SSF53223">
    <property type="entry name" value="Aminoacid dehydrogenase-like, N-terminal domain"/>
    <property type="match status" value="1"/>
</dbReference>
<keyword evidence="3 5" id="KW-0520">NAD</keyword>
<proteinExistence type="inferred from homology"/>
<dbReference type="Pfam" id="PF02812">
    <property type="entry name" value="ELFV_dehydrog_N"/>
    <property type="match status" value="1"/>
</dbReference>
<keyword evidence="5" id="KW-0547">Nucleotide-binding</keyword>
<dbReference type="InterPro" id="IPR036291">
    <property type="entry name" value="NAD(P)-bd_dom_sf"/>
</dbReference>
<accession>H5SH64</accession>